<dbReference type="EMBL" id="AP024233">
    <property type="protein sequence ID" value="BCO09244.1"/>
    <property type="molecule type" value="Genomic_DNA"/>
</dbReference>
<dbReference type="PRINTS" id="PR01994">
    <property type="entry name" value="ANTIREPRESSR"/>
</dbReference>
<reference evidence="2" key="1">
    <citation type="submission" date="2020-12" db="EMBL/GenBank/DDBJ databases">
        <title>Desulfobium dissulfuricans gen. nov., sp. nov., a novel mesophilic, sulfate-reducing bacterium isolated from a deep-sea hydrothermal vent.</title>
        <authorList>
            <person name="Hashimoto Y."/>
            <person name="Tame A."/>
            <person name="Sawayama S."/>
            <person name="Miyazaki J."/>
            <person name="Takai K."/>
            <person name="Nakagawa S."/>
        </authorList>
    </citation>
    <scope>NUCLEOTIDE SEQUENCE</scope>
    <source>
        <strain evidence="2">GF1</strain>
    </source>
</reference>
<evidence type="ECO:0000313" key="3">
    <source>
        <dbReference type="Proteomes" id="UP001063350"/>
    </source>
</evidence>
<protein>
    <recommendedName>
        <fullName evidence="1">Antirepressor protein ant N-terminal domain-containing protein</fullName>
    </recommendedName>
</protein>
<dbReference type="Pfam" id="PF10547">
    <property type="entry name" value="P22_AR_N"/>
    <property type="match status" value="1"/>
</dbReference>
<dbReference type="AlphaFoldDB" id="A0A915XHZ3"/>
<dbReference type="Proteomes" id="UP001063350">
    <property type="component" value="Chromosome"/>
</dbReference>
<evidence type="ECO:0000259" key="1">
    <source>
        <dbReference type="Pfam" id="PF10547"/>
    </source>
</evidence>
<dbReference type="KEGG" id="ddu:GF1_16200"/>
<keyword evidence="3" id="KW-1185">Reference proteome</keyword>
<feature type="domain" description="Antirepressor protein ant N-terminal" evidence="1">
    <location>
        <begin position="7"/>
        <end position="113"/>
    </location>
</feature>
<accession>A0A915XHZ3</accession>
<dbReference type="RefSeq" id="WP_267925999.1">
    <property type="nucleotide sequence ID" value="NZ_AP024233.1"/>
</dbReference>
<organism evidence="2 3">
    <name type="scientific">Desulfolithobacter dissulfuricans</name>
    <dbReference type="NCBI Taxonomy" id="2795293"/>
    <lineage>
        <taxon>Bacteria</taxon>
        <taxon>Pseudomonadati</taxon>
        <taxon>Thermodesulfobacteriota</taxon>
        <taxon>Desulfobulbia</taxon>
        <taxon>Desulfobulbales</taxon>
        <taxon>Desulfobulbaceae</taxon>
        <taxon>Desulfolithobacter</taxon>
    </lineage>
</organism>
<sequence>MEELIPVRFQEDTLFLISFGNEPYVPIRPVVEAMGLDWEGQRQRINRNRERWRAVIVTTPSKGQLQRHLCLPLRKLNGFLATIDASRIRKKLRKKVLAYQDGCDDALWKHWTDLVAGCPSWTPEKVKVDIFAEIDCRARELADEYCEAMRERMLKDAFVMTGTVPPEQWEPLTDWRRSLELHEIAWRSCHSRLSSLDDKISLDGTTPRAIAVAQALIEAWYDGKRCGANPEGYGNYTSQEIEAIKHDYHEYLPVAIRLLKGVRENEDPSQPRLEQAEDGKFFWRKARWYVSQSFKTRDQAWRALSRSVVLWAREIQD</sequence>
<evidence type="ECO:0000313" key="2">
    <source>
        <dbReference type="EMBL" id="BCO09244.1"/>
    </source>
</evidence>
<gene>
    <name evidence="2" type="ORF">GF1_16200</name>
</gene>
<proteinExistence type="predicted"/>
<dbReference type="InterPro" id="IPR018875">
    <property type="entry name" value="Antirepressor_Ant_N"/>
</dbReference>
<name>A0A915XHZ3_9BACT</name>